<feature type="domain" description="Zinc knuckle CX2CX4HX4C" evidence="1">
    <location>
        <begin position="68"/>
        <end position="101"/>
    </location>
</feature>
<dbReference type="STRING" id="3818.A0A445CL80"/>
<dbReference type="AlphaFoldDB" id="A0A445CL80"/>
<evidence type="ECO:0000313" key="3">
    <source>
        <dbReference type="Proteomes" id="UP000289738"/>
    </source>
</evidence>
<evidence type="ECO:0000313" key="2">
    <source>
        <dbReference type="EMBL" id="RYR51691.1"/>
    </source>
</evidence>
<keyword evidence="3" id="KW-1185">Reference proteome</keyword>
<dbReference type="Pfam" id="PF14392">
    <property type="entry name" value="zf-CCHC_4"/>
    <property type="match status" value="1"/>
</dbReference>
<comment type="caution">
    <text evidence="2">The sequence shown here is derived from an EMBL/GenBank/DDBJ whole genome shotgun (WGS) entry which is preliminary data.</text>
</comment>
<dbReference type="InterPro" id="IPR025836">
    <property type="entry name" value="Zn_knuckle_CX2CX4HX4C"/>
</dbReference>
<organism evidence="2 3">
    <name type="scientific">Arachis hypogaea</name>
    <name type="common">Peanut</name>
    <dbReference type="NCBI Taxonomy" id="3818"/>
    <lineage>
        <taxon>Eukaryota</taxon>
        <taxon>Viridiplantae</taxon>
        <taxon>Streptophyta</taxon>
        <taxon>Embryophyta</taxon>
        <taxon>Tracheophyta</taxon>
        <taxon>Spermatophyta</taxon>
        <taxon>Magnoliopsida</taxon>
        <taxon>eudicotyledons</taxon>
        <taxon>Gunneridae</taxon>
        <taxon>Pentapetalae</taxon>
        <taxon>rosids</taxon>
        <taxon>fabids</taxon>
        <taxon>Fabales</taxon>
        <taxon>Fabaceae</taxon>
        <taxon>Papilionoideae</taxon>
        <taxon>50 kb inversion clade</taxon>
        <taxon>dalbergioids sensu lato</taxon>
        <taxon>Dalbergieae</taxon>
        <taxon>Pterocarpus clade</taxon>
        <taxon>Arachis</taxon>
    </lineage>
</organism>
<evidence type="ECO:0000259" key="1">
    <source>
        <dbReference type="Pfam" id="PF14392"/>
    </source>
</evidence>
<sequence length="138" mass="16000">MKLWVQFHGIPIGYMSKETTIHIGNMLGVVVEIENPKVDGVFRRSFLRIRVGINITKALPTEFWLAREKSSNLWVYFYYERLPECYCYICGIIEHEKKNCKNQIAMAVWDPTKSRYSADLGVRQVQFTTSISAGSSRQ</sequence>
<accession>A0A445CL80</accession>
<proteinExistence type="predicted"/>
<name>A0A445CL80_ARAHY</name>
<dbReference type="Proteomes" id="UP000289738">
    <property type="component" value="Chromosome A06"/>
</dbReference>
<gene>
    <name evidence="2" type="ORF">Ahy_A06g026670</name>
</gene>
<reference evidence="2 3" key="1">
    <citation type="submission" date="2019-01" db="EMBL/GenBank/DDBJ databases">
        <title>Sequencing of cultivated peanut Arachis hypogaea provides insights into genome evolution and oil improvement.</title>
        <authorList>
            <person name="Chen X."/>
        </authorList>
    </citation>
    <scope>NUCLEOTIDE SEQUENCE [LARGE SCALE GENOMIC DNA]</scope>
    <source>
        <strain evidence="3">cv. Fuhuasheng</strain>
        <tissue evidence="2">Leaves</tissue>
    </source>
</reference>
<dbReference type="PANTHER" id="PTHR31286">
    <property type="entry name" value="GLYCINE-RICH CELL WALL STRUCTURAL PROTEIN 1.8-LIKE"/>
    <property type="match status" value="1"/>
</dbReference>
<dbReference type="EMBL" id="SDMP01000006">
    <property type="protein sequence ID" value="RYR51691.1"/>
    <property type="molecule type" value="Genomic_DNA"/>
</dbReference>
<dbReference type="InterPro" id="IPR040256">
    <property type="entry name" value="At4g02000-like"/>
</dbReference>
<dbReference type="PANTHER" id="PTHR31286:SF178">
    <property type="entry name" value="DUF4283 DOMAIN-CONTAINING PROTEIN"/>
    <property type="match status" value="1"/>
</dbReference>
<protein>
    <recommendedName>
        <fullName evidence="1">Zinc knuckle CX2CX4HX4C domain-containing protein</fullName>
    </recommendedName>
</protein>